<dbReference type="SUPFAM" id="SSF51306">
    <property type="entry name" value="LexA/Signal peptidase"/>
    <property type="match status" value="1"/>
</dbReference>
<evidence type="ECO:0000313" key="18">
    <source>
        <dbReference type="Proteomes" id="UP000006976"/>
    </source>
</evidence>
<evidence type="ECO:0000313" key="20">
    <source>
        <dbReference type="Proteomes" id="UP000236165"/>
    </source>
</evidence>
<keyword evidence="7 12" id="KW-0812">Transmembrane</keyword>
<accession>J8I3S7</accession>
<dbReference type="EC" id="3.4.21.89" evidence="4 12"/>
<feature type="transmembrane region" description="Helical" evidence="12">
    <location>
        <begin position="12"/>
        <end position="31"/>
    </location>
</feature>
<dbReference type="Proteomes" id="UP000006976">
    <property type="component" value="Unassembled WGS sequence"/>
</dbReference>
<dbReference type="InterPro" id="IPR019757">
    <property type="entry name" value="Pept_S26A_signal_pept_1_Lys-AS"/>
</dbReference>
<evidence type="ECO:0000256" key="7">
    <source>
        <dbReference type="ARBA" id="ARBA00022692"/>
    </source>
</evidence>
<name>A0A084IY46_BACMY</name>
<protein>
    <recommendedName>
        <fullName evidence="4 12">Signal peptidase I</fullName>
        <ecNumber evidence="4 12">3.4.21.89</ecNumber>
    </recommendedName>
</protein>
<dbReference type="GeneID" id="66264485"/>
<dbReference type="GO" id="GO:0006465">
    <property type="term" value="P:signal peptide processing"/>
    <property type="evidence" value="ECO:0007669"/>
    <property type="project" value="InterPro"/>
</dbReference>
<evidence type="ECO:0000256" key="10">
    <source>
        <dbReference type="ARBA" id="ARBA00023136"/>
    </source>
</evidence>
<evidence type="ECO:0000313" key="15">
    <source>
        <dbReference type="EMBL" id="EJR34458.1"/>
    </source>
</evidence>
<dbReference type="PANTHER" id="PTHR43390:SF8">
    <property type="entry name" value="SIGNAL PEPTIDASE I"/>
    <property type="match status" value="1"/>
</dbReference>
<accession>A0A0B5SE63</accession>
<dbReference type="NCBIfam" id="TIGR02227">
    <property type="entry name" value="sigpep_I_bact"/>
    <property type="match status" value="1"/>
</dbReference>
<dbReference type="PROSITE" id="PS00761">
    <property type="entry name" value="SPASE_I_3"/>
    <property type="match status" value="1"/>
</dbReference>
<dbReference type="AlphaFoldDB" id="A0A084IY46"/>
<dbReference type="EMBL" id="MKZQ01000002">
    <property type="protein sequence ID" value="PJN72963.1"/>
    <property type="molecule type" value="Genomic_DNA"/>
</dbReference>
<accession>A0A084IY46</accession>
<dbReference type="PANTHER" id="PTHR43390">
    <property type="entry name" value="SIGNAL PEPTIDASE I"/>
    <property type="match status" value="1"/>
</dbReference>
<dbReference type="Pfam" id="PF10502">
    <property type="entry name" value="Peptidase_S26"/>
    <property type="match status" value="1"/>
</dbReference>
<evidence type="ECO:0000313" key="17">
    <source>
        <dbReference type="EMBL" id="QQA16447.1"/>
    </source>
</evidence>
<feature type="domain" description="Peptidase S26" evidence="13">
    <location>
        <begin position="9"/>
        <end position="169"/>
    </location>
</feature>
<dbReference type="InterPro" id="IPR036286">
    <property type="entry name" value="LexA/Signal_pep-like_sf"/>
</dbReference>
<dbReference type="Proteomes" id="UP000236165">
    <property type="component" value="Unassembled WGS sequence"/>
</dbReference>
<proteinExistence type="inferred from homology"/>
<keyword evidence="9 12" id="KW-1133">Transmembrane helix</keyword>
<dbReference type="InterPro" id="IPR019533">
    <property type="entry name" value="Peptidase_S26"/>
</dbReference>
<comment type="catalytic activity">
    <reaction evidence="1 12">
        <text>Cleavage of hydrophobic, N-terminal signal or leader sequences from secreted and periplasmic proteins.</text>
        <dbReference type="EC" id="3.4.21.89"/>
    </reaction>
</comment>
<evidence type="ECO:0000256" key="9">
    <source>
        <dbReference type="ARBA" id="ARBA00022989"/>
    </source>
</evidence>
<evidence type="ECO:0000256" key="12">
    <source>
        <dbReference type="RuleBase" id="RU362042"/>
    </source>
</evidence>
<reference evidence="14 19" key="3">
    <citation type="submission" date="2017-04" db="EMBL/GenBank/DDBJ databases">
        <title>The Characteristic of a Fine Plant Growth-Promoting Rhizobacteria Bacillus mycoides Gnyt1 and its Whole Genome Sequencing Analysis.</title>
        <authorList>
            <person name="Li J.H."/>
            <person name="Yao T."/>
        </authorList>
    </citation>
    <scope>NUCLEOTIDE SEQUENCE [LARGE SCALE GENOMIC DNA]</scope>
    <source>
        <strain evidence="14 19">Gnyt1</strain>
    </source>
</reference>
<dbReference type="PROSITE" id="PS00760">
    <property type="entry name" value="SPASE_I_2"/>
    <property type="match status" value="1"/>
</dbReference>
<evidence type="ECO:0000313" key="21">
    <source>
        <dbReference type="Proteomes" id="UP000596196"/>
    </source>
</evidence>
<dbReference type="Proteomes" id="UP000192932">
    <property type="component" value="Chromosome"/>
</dbReference>
<reference evidence="15 18" key="1">
    <citation type="submission" date="2012-04" db="EMBL/GenBank/DDBJ databases">
        <title>The Genome Sequence of Bacillus cereus VD078.</title>
        <authorList>
            <consortium name="The Broad Institute Genome Sequencing Platform"/>
            <consortium name="The Broad Institute Genome Sequencing Center for Infectious Disease"/>
            <person name="Feldgarden M."/>
            <person name="Van der Auwera G.A."/>
            <person name="Mahillon J."/>
            <person name="Duprez V."/>
            <person name="Timmery S."/>
            <person name="Mattelet C."/>
            <person name="Dierick K."/>
            <person name="Sun M."/>
            <person name="Yu Z."/>
            <person name="Zhu L."/>
            <person name="Hu X."/>
            <person name="Shank E.B."/>
            <person name="Swiecicka I."/>
            <person name="Hansen B.M."/>
            <person name="Andrup L."/>
            <person name="Young S.K."/>
            <person name="Zeng Q."/>
            <person name="Gargeya S."/>
            <person name="Fitzgerald M."/>
            <person name="Haas B."/>
            <person name="Abouelleil A."/>
            <person name="Alvarado L."/>
            <person name="Arachchi H.M."/>
            <person name="Berlin A."/>
            <person name="Chapman S.B."/>
            <person name="Goldberg J."/>
            <person name="Griggs A."/>
            <person name="Gujja S."/>
            <person name="Hansen M."/>
            <person name="Howarth C."/>
            <person name="Imamovic A."/>
            <person name="Larimer J."/>
            <person name="McCowen C."/>
            <person name="Montmayeur A."/>
            <person name="Murphy C."/>
            <person name="Neiman D."/>
            <person name="Pearson M."/>
            <person name="Priest M."/>
            <person name="Roberts A."/>
            <person name="Saif S."/>
            <person name="Shea T."/>
            <person name="Sisk P."/>
            <person name="Sykes S."/>
            <person name="Wortman J."/>
            <person name="Nusbaum C."/>
            <person name="Birren B."/>
        </authorList>
    </citation>
    <scope>NUCLEOTIDE SEQUENCE [LARGE SCALE GENOMIC DNA]</scope>
    <source>
        <strain evidence="15 18">VD078</strain>
    </source>
</reference>
<evidence type="ECO:0000313" key="19">
    <source>
        <dbReference type="Proteomes" id="UP000192932"/>
    </source>
</evidence>
<evidence type="ECO:0000259" key="13">
    <source>
        <dbReference type="Pfam" id="PF10502"/>
    </source>
</evidence>
<comment type="similarity">
    <text evidence="3 12">Belongs to the peptidase S26 family.</text>
</comment>
<evidence type="ECO:0000256" key="11">
    <source>
        <dbReference type="PIRSR" id="PIRSR600223-1"/>
    </source>
</evidence>
<evidence type="ECO:0000256" key="2">
    <source>
        <dbReference type="ARBA" id="ARBA00004401"/>
    </source>
</evidence>
<organism evidence="16 20">
    <name type="scientific">Bacillus mycoides</name>
    <dbReference type="NCBI Taxonomy" id="1405"/>
    <lineage>
        <taxon>Bacteria</taxon>
        <taxon>Bacillati</taxon>
        <taxon>Bacillota</taxon>
        <taxon>Bacilli</taxon>
        <taxon>Bacillales</taxon>
        <taxon>Bacillaceae</taxon>
        <taxon>Bacillus</taxon>
        <taxon>Bacillus cereus group</taxon>
    </lineage>
</organism>
<evidence type="ECO:0000256" key="4">
    <source>
        <dbReference type="ARBA" id="ARBA00013208"/>
    </source>
</evidence>
<keyword evidence="5" id="KW-1003">Cell membrane</keyword>
<dbReference type="KEGG" id="bmyo:BG05_54"/>
<gene>
    <name evidence="16" type="primary">sipS_1</name>
    <name evidence="17" type="synonym">lepB</name>
    <name evidence="14" type="ORF">B7492_02630</name>
    <name evidence="16" type="ORF">BACWE_00680</name>
    <name evidence="17" type="ORF">I6G81_02725</name>
    <name evidence="15" type="ORF">III_04868</name>
</gene>
<dbReference type="EMBL" id="AHEV01000033">
    <property type="protein sequence ID" value="EJR34458.1"/>
    <property type="molecule type" value="Genomic_DNA"/>
</dbReference>
<dbReference type="RefSeq" id="WP_002029576.1">
    <property type="nucleotide sequence ID" value="NZ_CM125442.1"/>
</dbReference>
<dbReference type="InterPro" id="IPR019758">
    <property type="entry name" value="Pept_S26A_signal_pept_1_CS"/>
</dbReference>
<dbReference type="EMBL" id="CP020743">
    <property type="protein sequence ID" value="ARJ20227.1"/>
    <property type="molecule type" value="Genomic_DNA"/>
</dbReference>
<keyword evidence="6 12" id="KW-0645">Protease</keyword>
<dbReference type="GO" id="GO:0004252">
    <property type="term" value="F:serine-type endopeptidase activity"/>
    <property type="evidence" value="ECO:0007669"/>
    <property type="project" value="InterPro"/>
</dbReference>
<feature type="active site" evidence="11">
    <location>
        <position position="39"/>
    </location>
</feature>
<comment type="subcellular location">
    <subcellularLocation>
        <location evidence="2">Cell membrane</location>
        <topology evidence="2">Single-pass type II membrane protein</topology>
    </subcellularLocation>
    <subcellularLocation>
        <location evidence="12">Membrane</location>
        <topology evidence="12">Single-pass type II membrane protein</topology>
    </subcellularLocation>
</comment>
<evidence type="ECO:0000256" key="6">
    <source>
        <dbReference type="ARBA" id="ARBA00022670"/>
    </source>
</evidence>
<evidence type="ECO:0000313" key="14">
    <source>
        <dbReference type="EMBL" id="ARJ20227.1"/>
    </source>
</evidence>
<reference evidence="17 21" key="4">
    <citation type="submission" date="2020-12" db="EMBL/GenBank/DDBJ databases">
        <title>FDA dAtabase for Regulatory Grade micrObial Sequences (FDA-ARGOS): Supporting development and validation of Infectious Disease Dx tests.</title>
        <authorList>
            <person name="Nelson B."/>
            <person name="Plummer A."/>
            <person name="Tallon L."/>
            <person name="Sadzewicz L."/>
            <person name="Zhao X."/>
            <person name="Boylan J."/>
            <person name="Ott S."/>
            <person name="Bowen H."/>
            <person name="Vavikolanu K."/>
            <person name="Mehta A."/>
            <person name="Aluvathingal J."/>
            <person name="Nadendla S."/>
            <person name="Myers T."/>
            <person name="Yan Y."/>
            <person name="Sichtig H."/>
        </authorList>
    </citation>
    <scope>NUCLEOTIDE SEQUENCE [LARGE SCALE GENOMIC DNA]</scope>
    <source>
        <strain evidence="17 21">FDAARGOS_924</strain>
    </source>
</reference>
<evidence type="ECO:0000256" key="3">
    <source>
        <dbReference type="ARBA" id="ARBA00009370"/>
    </source>
</evidence>
<reference evidence="16 20" key="2">
    <citation type="submission" date="2016-10" db="EMBL/GenBank/DDBJ databases">
        <title>Genome Sequence of Bacillus weihenstephanensis GM6LP.</title>
        <authorList>
            <person name="Poehlein A."/>
            <person name="Wemheuer F."/>
            <person name="Hollensteiner J."/>
            <person name="Wemheuer B."/>
        </authorList>
    </citation>
    <scope>NUCLEOTIDE SEQUENCE [LARGE SCALE GENOMIC DNA]</scope>
    <source>
        <strain evidence="16 20">GM6LP</strain>
    </source>
</reference>
<evidence type="ECO:0000256" key="5">
    <source>
        <dbReference type="ARBA" id="ARBA00022475"/>
    </source>
</evidence>
<dbReference type="InterPro" id="IPR000223">
    <property type="entry name" value="Pept_S26A_signal_pept_1"/>
</dbReference>
<evidence type="ECO:0000256" key="8">
    <source>
        <dbReference type="ARBA" id="ARBA00022801"/>
    </source>
</evidence>
<dbReference type="PRINTS" id="PR00727">
    <property type="entry name" value="LEADERPTASE"/>
</dbReference>
<evidence type="ECO:0000256" key="1">
    <source>
        <dbReference type="ARBA" id="ARBA00000677"/>
    </source>
</evidence>
<dbReference type="Proteomes" id="UP000596196">
    <property type="component" value="Chromosome"/>
</dbReference>
<dbReference type="FunFam" id="2.10.109.10:FF:000008">
    <property type="entry name" value="Signal peptidase I"/>
    <property type="match status" value="1"/>
</dbReference>
<dbReference type="GO" id="GO:0009003">
    <property type="term" value="F:signal peptidase activity"/>
    <property type="evidence" value="ECO:0007669"/>
    <property type="project" value="UniProtKB-EC"/>
</dbReference>
<sequence>MMQKKKCLREFFEIIAIACLLVFLAKIFLFFPTTVKGASMRPTLQDGDKVIINKLAKRFESYEREDIIVVKTDNFYVKRVIGLPGDVIEMKNDQLYVNHQVKNEEYLKNNKKQAEKLLINLTEDFGPITIPKNKIFVMGDNRLVSRDSRNGLGLIDRTEVLGKFMAIYYPFEHVKIVD</sequence>
<feature type="active site" evidence="11">
    <location>
        <position position="78"/>
    </location>
</feature>
<evidence type="ECO:0000313" key="16">
    <source>
        <dbReference type="EMBL" id="PJN72963.1"/>
    </source>
</evidence>
<keyword evidence="10 12" id="KW-0472">Membrane</keyword>
<dbReference type="Gene3D" id="2.10.109.10">
    <property type="entry name" value="Umud Fragment, subunit A"/>
    <property type="match status" value="1"/>
</dbReference>
<dbReference type="CDD" id="cd06530">
    <property type="entry name" value="S26_SPase_I"/>
    <property type="match status" value="1"/>
</dbReference>
<keyword evidence="21" id="KW-1185">Reference proteome</keyword>
<dbReference type="GO" id="GO:0005886">
    <property type="term" value="C:plasma membrane"/>
    <property type="evidence" value="ECO:0007669"/>
    <property type="project" value="UniProtKB-SubCell"/>
</dbReference>
<keyword evidence="8 12" id="KW-0378">Hydrolase</keyword>
<dbReference type="EMBL" id="CP065877">
    <property type="protein sequence ID" value="QQA16447.1"/>
    <property type="molecule type" value="Genomic_DNA"/>
</dbReference>